<reference evidence="2" key="1">
    <citation type="submission" date="2016-10" db="EMBL/GenBank/DDBJ databases">
        <authorList>
            <person name="Varghese N."/>
            <person name="Submissions S."/>
        </authorList>
    </citation>
    <scope>NUCLEOTIDE SEQUENCE [LARGE SCALE GENOMIC DNA]</scope>
    <source>
        <strain evidence="2">CGMCC 1.1761</strain>
    </source>
</reference>
<dbReference type="Proteomes" id="UP000198889">
    <property type="component" value="Unassembled WGS sequence"/>
</dbReference>
<dbReference type="EMBL" id="FMTP01000004">
    <property type="protein sequence ID" value="SCW82097.1"/>
    <property type="molecule type" value="Genomic_DNA"/>
</dbReference>
<proteinExistence type="predicted"/>
<protein>
    <recommendedName>
        <fullName evidence="3">Alpha/beta hydrolase family protein</fullName>
    </recommendedName>
</protein>
<sequence length="272" mass="31490">MRQVIFESENLTVVKVPGECDDTVFVTFESMRADWPVGRKGFGEDFFAKRGRTAYHFMPSGNCWYQYPEMPEALARVRADIAEGARVITYGMSMGGYAAYRFSAPLGADLVIAFSPQYSIDRWRVWWERRWGSQSRSVLWDRQMPSEGAVKYIFYDPLNLDRRHIRALRREAPLELVRIYFSGHASIAYVQECGLLDSAVLDIAEGRFDAARFERRIWQRRLVSATYAKIRQRKRTGLFRRLRYRVIEHLLERRLGTGGAPDAAGLTPDRAV</sequence>
<dbReference type="AlphaFoldDB" id="A0A1G4TLH9"/>
<evidence type="ECO:0000313" key="1">
    <source>
        <dbReference type="EMBL" id="SCW82097.1"/>
    </source>
</evidence>
<name>A0A1G4TLH9_9HYPH</name>
<dbReference type="SUPFAM" id="SSF53474">
    <property type="entry name" value="alpha/beta-Hydrolases"/>
    <property type="match status" value="1"/>
</dbReference>
<dbReference type="Gene3D" id="3.40.50.1820">
    <property type="entry name" value="alpha/beta hydrolase"/>
    <property type="match status" value="1"/>
</dbReference>
<keyword evidence="2" id="KW-1185">Reference proteome</keyword>
<dbReference type="InterPro" id="IPR029058">
    <property type="entry name" value="AB_hydrolase_fold"/>
</dbReference>
<dbReference type="STRING" id="177413.SAMN05660859_3080"/>
<gene>
    <name evidence="1" type="ORF">SAMN05660859_3080</name>
</gene>
<organism evidence="1 2">
    <name type="scientific">Ancylobacter rudongensis</name>
    <dbReference type="NCBI Taxonomy" id="177413"/>
    <lineage>
        <taxon>Bacteria</taxon>
        <taxon>Pseudomonadati</taxon>
        <taxon>Pseudomonadota</taxon>
        <taxon>Alphaproteobacteria</taxon>
        <taxon>Hyphomicrobiales</taxon>
        <taxon>Xanthobacteraceae</taxon>
        <taxon>Ancylobacter</taxon>
    </lineage>
</organism>
<dbReference type="RefSeq" id="WP_091441307.1">
    <property type="nucleotide sequence ID" value="NZ_FMTP01000004.1"/>
</dbReference>
<evidence type="ECO:0008006" key="3">
    <source>
        <dbReference type="Google" id="ProtNLM"/>
    </source>
</evidence>
<evidence type="ECO:0000313" key="2">
    <source>
        <dbReference type="Proteomes" id="UP000198889"/>
    </source>
</evidence>
<accession>A0A1G4TLH9</accession>